<comment type="caution">
    <text evidence="7">The sequence shown here is derived from an EMBL/GenBank/DDBJ whole genome shotgun (WGS) entry which is preliminary data.</text>
</comment>
<dbReference type="PANTHER" id="PTHR22550">
    <property type="entry name" value="SPORE GERMINATION PROTEIN"/>
    <property type="match status" value="1"/>
</dbReference>
<dbReference type="Pfam" id="PF00092">
    <property type="entry name" value="VWA"/>
    <property type="match status" value="1"/>
</dbReference>
<evidence type="ECO:0000259" key="6">
    <source>
        <dbReference type="PROSITE" id="PS50234"/>
    </source>
</evidence>
<proteinExistence type="predicted"/>
<dbReference type="PROSITE" id="PS50234">
    <property type="entry name" value="VWFA"/>
    <property type="match status" value="1"/>
</dbReference>
<evidence type="ECO:0000256" key="5">
    <source>
        <dbReference type="SAM" id="Phobius"/>
    </source>
</evidence>
<name>A0A5S5DUQ4_9FLAO</name>
<evidence type="ECO:0000313" key="7">
    <source>
        <dbReference type="EMBL" id="TYP99555.1"/>
    </source>
</evidence>
<keyword evidence="2 5" id="KW-0812">Transmembrane</keyword>
<dbReference type="PANTHER" id="PTHR22550:SF5">
    <property type="entry name" value="LEUCINE ZIPPER PROTEIN 4"/>
    <property type="match status" value="1"/>
</dbReference>
<keyword evidence="3 5" id="KW-1133">Transmembrane helix</keyword>
<dbReference type="InterPro" id="IPR033881">
    <property type="entry name" value="vWA_BatA_type"/>
</dbReference>
<dbReference type="Pfam" id="PF07584">
    <property type="entry name" value="BatA"/>
    <property type="match status" value="1"/>
</dbReference>
<dbReference type="InterPro" id="IPR036465">
    <property type="entry name" value="vWFA_dom_sf"/>
</dbReference>
<keyword evidence="1" id="KW-1003">Cell membrane</keyword>
<dbReference type="Proteomes" id="UP000323136">
    <property type="component" value="Unassembled WGS sequence"/>
</dbReference>
<sequence length="334" mass="37977">MLSNFEFHSPEFLWLFILIPLLAIWFFFSRKKESAQLTISSIKGFKGSNSFLPKLKPLLYMFRLLAFSALIIALARPRNVAVSKKTKTNRGIDIVMAIDVSASMLAKDLQPNRLEALKRVATDFVNRRPNDRIGIVVYAGESFTQTPITSDKSIIKRTISEIKWGQLDGGTAIGMGLGSAVNRLKESKAKSKVIILLTDGVNNSGFVDPRTATELAKELNIKVYTIGIGTNGMAPFPWAKDPRTGQLSFRNQQVEIDEELLKFIAKETEGRYFRATNNSKLKAIYDEIDKLEKTKIEEFKYYNYTEKYRFWVLLAGLFLLLEFLLKNTLFKSFI</sequence>
<evidence type="ECO:0000256" key="4">
    <source>
        <dbReference type="ARBA" id="ARBA00023136"/>
    </source>
</evidence>
<dbReference type="InterPro" id="IPR002035">
    <property type="entry name" value="VWF_A"/>
</dbReference>
<evidence type="ECO:0000256" key="1">
    <source>
        <dbReference type="ARBA" id="ARBA00022475"/>
    </source>
</evidence>
<dbReference type="SMART" id="SM00327">
    <property type="entry name" value="VWA"/>
    <property type="match status" value="1"/>
</dbReference>
<dbReference type="OrthoDB" id="6206554at2"/>
<reference evidence="7 8" key="1">
    <citation type="submission" date="2019-07" db="EMBL/GenBank/DDBJ databases">
        <title>Genomic Encyclopedia of Type Strains, Phase IV (KMG-IV): sequencing the most valuable type-strain genomes for metagenomic binning, comparative biology and taxonomic classification.</title>
        <authorList>
            <person name="Goeker M."/>
        </authorList>
    </citation>
    <scope>NUCLEOTIDE SEQUENCE [LARGE SCALE GENOMIC DNA]</scope>
    <source>
        <strain evidence="7 8">DSM 18961</strain>
    </source>
</reference>
<accession>A0A5S5DUQ4</accession>
<dbReference type="CDD" id="cd01467">
    <property type="entry name" value="vWA_BatA_type"/>
    <property type="match status" value="1"/>
</dbReference>
<feature type="transmembrane region" description="Helical" evidence="5">
    <location>
        <begin position="308"/>
        <end position="325"/>
    </location>
</feature>
<evidence type="ECO:0000256" key="3">
    <source>
        <dbReference type="ARBA" id="ARBA00022989"/>
    </source>
</evidence>
<feature type="transmembrane region" description="Helical" evidence="5">
    <location>
        <begin position="58"/>
        <end position="75"/>
    </location>
</feature>
<feature type="domain" description="VWFA" evidence="6">
    <location>
        <begin position="93"/>
        <end position="288"/>
    </location>
</feature>
<organism evidence="7 8">
    <name type="scientific">Tenacibaculum adriaticum</name>
    <dbReference type="NCBI Taxonomy" id="413713"/>
    <lineage>
        <taxon>Bacteria</taxon>
        <taxon>Pseudomonadati</taxon>
        <taxon>Bacteroidota</taxon>
        <taxon>Flavobacteriia</taxon>
        <taxon>Flavobacteriales</taxon>
        <taxon>Flavobacteriaceae</taxon>
        <taxon>Tenacibaculum</taxon>
    </lineage>
</organism>
<feature type="transmembrane region" description="Helical" evidence="5">
    <location>
        <begin position="12"/>
        <end position="28"/>
    </location>
</feature>
<dbReference type="InterPro" id="IPR050768">
    <property type="entry name" value="UPF0353/GerABKA_families"/>
</dbReference>
<gene>
    <name evidence="7" type="ORF">C7447_101155</name>
</gene>
<evidence type="ECO:0000313" key="8">
    <source>
        <dbReference type="Proteomes" id="UP000323136"/>
    </source>
</evidence>
<evidence type="ECO:0000256" key="2">
    <source>
        <dbReference type="ARBA" id="ARBA00022692"/>
    </source>
</evidence>
<protein>
    <submittedName>
        <fullName evidence="7">Ca-activated chloride channel family protein</fullName>
    </submittedName>
</protein>
<dbReference type="SUPFAM" id="SSF53300">
    <property type="entry name" value="vWA-like"/>
    <property type="match status" value="1"/>
</dbReference>
<dbReference type="EMBL" id="VNIA01000001">
    <property type="protein sequence ID" value="TYP99555.1"/>
    <property type="molecule type" value="Genomic_DNA"/>
</dbReference>
<dbReference type="AlphaFoldDB" id="A0A5S5DUQ4"/>
<keyword evidence="4 5" id="KW-0472">Membrane</keyword>
<dbReference type="InterPro" id="IPR024163">
    <property type="entry name" value="Aerotolerance_reg_N"/>
</dbReference>
<dbReference type="RefSeq" id="WP_148868271.1">
    <property type="nucleotide sequence ID" value="NZ_VNIA01000001.1"/>
</dbReference>
<dbReference type="Gene3D" id="3.40.50.410">
    <property type="entry name" value="von Willebrand factor, type A domain"/>
    <property type="match status" value="1"/>
</dbReference>
<keyword evidence="8" id="KW-1185">Reference proteome</keyword>